<dbReference type="SMART" id="SM00418">
    <property type="entry name" value="HTH_ARSR"/>
    <property type="match status" value="1"/>
</dbReference>
<reference evidence="2 3" key="1">
    <citation type="submission" date="2022-06" db="EMBL/GenBank/DDBJ databases">
        <title>Paraconexibacter antarcticus.</title>
        <authorList>
            <person name="Kim C.S."/>
        </authorList>
    </citation>
    <scope>NUCLEOTIDE SEQUENCE [LARGE SCALE GENOMIC DNA]</scope>
    <source>
        <strain evidence="2 3">02-257</strain>
    </source>
</reference>
<protein>
    <submittedName>
        <fullName evidence="2">Metalloregulator ArsR/SmtB family transcription factor</fullName>
    </submittedName>
</protein>
<dbReference type="Gene3D" id="1.10.10.10">
    <property type="entry name" value="Winged helix-like DNA-binding domain superfamily/Winged helix DNA-binding domain"/>
    <property type="match status" value="1"/>
</dbReference>
<dbReference type="RefSeq" id="WP_254573253.1">
    <property type="nucleotide sequence ID" value="NZ_CP098502.1"/>
</dbReference>
<gene>
    <name evidence="2" type="ORF">NBH00_10320</name>
</gene>
<dbReference type="PANTHER" id="PTHR38600:SF2">
    <property type="entry name" value="SLL0088 PROTEIN"/>
    <property type="match status" value="1"/>
</dbReference>
<proteinExistence type="predicted"/>
<organism evidence="2 3">
    <name type="scientific">Paraconexibacter antarcticus</name>
    <dbReference type="NCBI Taxonomy" id="2949664"/>
    <lineage>
        <taxon>Bacteria</taxon>
        <taxon>Bacillati</taxon>
        <taxon>Actinomycetota</taxon>
        <taxon>Thermoleophilia</taxon>
        <taxon>Solirubrobacterales</taxon>
        <taxon>Paraconexibacteraceae</taxon>
        <taxon>Paraconexibacter</taxon>
    </lineage>
</organism>
<evidence type="ECO:0000313" key="2">
    <source>
        <dbReference type="EMBL" id="UTI66584.1"/>
    </source>
</evidence>
<dbReference type="Pfam" id="PF12840">
    <property type="entry name" value="HTH_20"/>
    <property type="match status" value="1"/>
</dbReference>
<name>A0ABY5E057_9ACTN</name>
<dbReference type="InterPro" id="IPR011991">
    <property type="entry name" value="ArsR-like_HTH"/>
</dbReference>
<evidence type="ECO:0000313" key="3">
    <source>
        <dbReference type="Proteomes" id="UP001056035"/>
    </source>
</evidence>
<evidence type="ECO:0000259" key="1">
    <source>
        <dbReference type="PROSITE" id="PS50987"/>
    </source>
</evidence>
<dbReference type="SUPFAM" id="SSF46785">
    <property type="entry name" value="Winged helix' DNA-binding domain"/>
    <property type="match status" value="1"/>
</dbReference>
<dbReference type="Proteomes" id="UP001056035">
    <property type="component" value="Chromosome"/>
</dbReference>
<dbReference type="InterPro" id="IPR036390">
    <property type="entry name" value="WH_DNA-bd_sf"/>
</dbReference>
<dbReference type="PROSITE" id="PS50987">
    <property type="entry name" value="HTH_ARSR_2"/>
    <property type="match status" value="1"/>
</dbReference>
<dbReference type="NCBIfam" id="NF033788">
    <property type="entry name" value="HTH_metalloreg"/>
    <property type="match status" value="1"/>
</dbReference>
<dbReference type="InterPro" id="IPR001845">
    <property type="entry name" value="HTH_ArsR_DNA-bd_dom"/>
</dbReference>
<dbReference type="PANTHER" id="PTHR38600">
    <property type="entry name" value="TRANSCRIPTIONAL REGULATORY PROTEIN"/>
    <property type="match status" value="1"/>
</dbReference>
<dbReference type="CDD" id="cd00090">
    <property type="entry name" value="HTH_ARSR"/>
    <property type="match status" value="1"/>
</dbReference>
<feature type="domain" description="HTH arsR-type" evidence="1">
    <location>
        <begin position="1"/>
        <end position="93"/>
    </location>
</feature>
<dbReference type="PRINTS" id="PR00778">
    <property type="entry name" value="HTHARSR"/>
</dbReference>
<accession>A0ABY5E057</accession>
<dbReference type="EMBL" id="CP098502">
    <property type="protein sequence ID" value="UTI66584.1"/>
    <property type="molecule type" value="Genomic_DNA"/>
</dbReference>
<keyword evidence="3" id="KW-1185">Reference proteome</keyword>
<dbReference type="InterPro" id="IPR036388">
    <property type="entry name" value="WH-like_DNA-bd_sf"/>
</dbReference>
<sequence length="106" mass="11312">MDDARAGAVFHALSDPTRRQVVQALAQHGSLSASAIAADLPISRQAVAKHLAILSEAGLATSTPAGRERRYDLTPAPMTDAVAWITRTGAAWDDRLARLQQSLNRP</sequence>